<dbReference type="InterPro" id="IPR010917">
    <property type="entry name" value="TonB_rcpt_CS"/>
</dbReference>
<dbReference type="PROSITE" id="PS52016">
    <property type="entry name" value="TONB_DEPENDENT_REC_3"/>
    <property type="match status" value="1"/>
</dbReference>
<evidence type="ECO:0000256" key="7">
    <source>
        <dbReference type="ARBA" id="ARBA00022729"/>
    </source>
</evidence>
<dbReference type="KEGG" id="ant:Arnit_1264"/>
<dbReference type="Gene3D" id="2.40.170.20">
    <property type="entry name" value="TonB-dependent receptor, beta-barrel domain"/>
    <property type="match status" value="1"/>
</dbReference>
<dbReference type="RefSeq" id="WP_013135067.1">
    <property type="nucleotide sequence ID" value="NC_014166.1"/>
</dbReference>
<keyword evidence="5" id="KW-0410">Iron transport</keyword>
<evidence type="ECO:0000256" key="12">
    <source>
        <dbReference type="ARBA" id="ARBA00023170"/>
    </source>
</evidence>
<keyword evidence="11 14" id="KW-0472">Membrane</keyword>
<gene>
    <name evidence="18" type="ordered locus">Arnit_1264</name>
</gene>
<keyword evidence="6 14" id="KW-0812">Transmembrane</keyword>
<keyword evidence="12 18" id="KW-0675">Receptor</keyword>
<proteinExistence type="inferred from homology"/>
<protein>
    <submittedName>
        <fullName evidence="18">TonB-dependent siderophore receptor</fullName>
    </submittedName>
</protein>
<dbReference type="PANTHER" id="PTHR32552">
    <property type="entry name" value="FERRICHROME IRON RECEPTOR-RELATED"/>
    <property type="match status" value="1"/>
</dbReference>
<evidence type="ECO:0000256" key="14">
    <source>
        <dbReference type="PROSITE-ProRule" id="PRU01360"/>
    </source>
</evidence>
<evidence type="ECO:0000256" key="1">
    <source>
        <dbReference type="ARBA" id="ARBA00004571"/>
    </source>
</evidence>
<dbReference type="InterPro" id="IPR012910">
    <property type="entry name" value="Plug_dom"/>
</dbReference>
<keyword evidence="8" id="KW-0408">Iron</keyword>
<dbReference type="CDD" id="cd01347">
    <property type="entry name" value="ligand_gated_channel"/>
    <property type="match status" value="1"/>
</dbReference>
<dbReference type="NCBIfam" id="TIGR01783">
    <property type="entry name" value="TonB-siderophor"/>
    <property type="match status" value="1"/>
</dbReference>
<dbReference type="PROSITE" id="PS01156">
    <property type="entry name" value="TONB_DEPENDENT_REC_2"/>
    <property type="match status" value="1"/>
</dbReference>
<dbReference type="SUPFAM" id="SSF56935">
    <property type="entry name" value="Porins"/>
    <property type="match status" value="1"/>
</dbReference>
<evidence type="ECO:0000256" key="4">
    <source>
        <dbReference type="ARBA" id="ARBA00022452"/>
    </source>
</evidence>
<keyword evidence="4 14" id="KW-1134">Transmembrane beta strand</keyword>
<evidence type="ECO:0000256" key="2">
    <source>
        <dbReference type="ARBA" id="ARBA00009810"/>
    </source>
</evidence>
<keyword evidence="7" id="KW-0732">Signal</keyword>
<dbReference type="InterPro" id="IPR010105">
    <property type="entry name" value="TonB_sidphr_rcpt"/>
</dbReference>
<evidence type="ECO:0000256" key="11">
    <source>
        <dbReference type="ARBA" id="ARBA00023136"/>
    </source>
</evidence>
<dbReference type="InterPro" id="IPR036942">
    <property type="entry name" value="Beta-barrel_TonB_sf"/>
</dbReference>
<evidence type="ECO:0000259" key="17">
    <source>
        <dbReference type="Pfam" id="PF07715"/>
    </source>
</evidence>
<comment type="similarity">
    <text evidence="2 14 15">Belongs to the TonB-dependent receptor family.</text>
</comment>
<evidence type="ECO:0000313" key="18">
    <source>
        <dbReference type="EMBL" id="ADG92922.1"/>
    </source>
</evidence>
<dbReference type="GO" id="GO:0015343">
    <property type="term" value="F:siderophore-iron transmembrane transporter activity"/>
    <property type="evidence" value="ECO:0007669"/>
    <property type="project" value="InterPro"/>
</dbReference>
<dbReference type="GO" id="GO:0015891">
    <property type="term" value="P:siderophore transport"/>
    <property type="evidence" value="ECO:0007669"/>
    <property type="project" value="InterPro"/>
</dbReference>
<evidence type="ECO:0000256" key="3">
    <source>
        <dbReference type="ARBA" id="ARBA00022448"/>
    </source>
</evidence>
<dbReference type="Proteomes" id="UP000000939">
    <property type="component" value="Chromosome"/>
</dbReference>
<dbReference type="GO" id="GO:0038023">
    <property type="term" value="F:signaling receptor activity"/>
    <property type="evidence" value="ECO:0007669"/>
    <property type="project" value="InterPro"/>
</dbReference>
<dbReference type="STRING" id="572480.Arnit_1264"/>
<keyword evidence="13 14" id="KW-0998">Cell outer membrane</keyword>
<dbReference type="eggNOG" id="COG4771">
    <property type="taxonomic scope" value="Bacteria"/>
</dbReference>
<dbReference type="PANTHER" id="PTHR32552:SF81">
    <property type="entry name" value="TONB-DEPENDENT OUTER MEMBRANE RECEPTOR"/>
    <property type="match status" value="1"/>
</dbReference>
<evidence type="ECO:0000256" key="5">
    <source>
        <dbReference type="ARBA" id="ARBA00022496"/>
    </source>
</evidence>
<name>D5V4L7_ARCNC</name>
<dbReference type="HOGENOM" id="CLU_008287_15_2_7"/>
<dbReference type="AlphaFoldDB" id="D5V4L7"/>
<dbReference type="InterPro" id="IPR039426">
    <property type="entry name" value="TonB-dep_rcpt-like"/>
</dbReference>
<evidence type="ECO:0000259" key="16">
    <source>
        <dbReference type="Pfam" id="PF00593"/>
    </source>
</evidence>
<keyword evidence="9" id="KW-0406">Ion transport</keyword>
<dbReference type="Pfam" id="PF00593">
    <property type="entry name" value="TonB_dep_Rec_b-barrel"/>
    <property type="match status" value="1"/>
</dbReference>
<accession>D5V4L7</accession>
<keyword evidence="3 14" id="KW-0813">Transport</keyword>
<dbReference type="Pfam" id="PF07715">
    <property type="entry name" value="Plug"/>
    <property type="match status" value="1"/>
</dbReference>
<organism evidence="18 19">
    <name type="scientific">Arcobacter nitrofigilis (strain ATCC 33309 / DSM 7299 / CCUG 15893 / LMG 7604 / NCTC 12251 / CI)</name>
    <name type="common">Campylobacter nitrofigilis</name>
    <dbReference type="NCBI Taxonomy" id="572480"/>
    <lineage>
        <taxon>Bacteria</taxon>
        <taxon>Pseudomonadati</taxon>
        <taxon>Campylobacterota</taxon>
        <taxon>Epsilonproteobacteria</taxon>
        <taxon>Campylobacterales</taxon>
        <taxon>Arcobacteraceae</taxon>
        <taxon>Arcobacter</taxon>
    </lineage>
</organism>
<dbReference type="EMBL" id="CP001999">
    <property type="protein sequence ID" value="ADG92922.1"/>
    <property type="molecule type" value="Genomic_DNA"/>
</dbReference>
<evidence type="ECO:0000256" key="8">
    <source>
        <dbReference type="ARBA" id="ARBA00023004"/>
    </source>
</evidence>
<dbReference type="GO" id="GO:0009279">
    <property type="term" value="C:cell outer membrane"/>
    <property type="evidence" value="ECO:0007669"/>
    <property type="project" value="UniProtKB-SubCell"/>
</dbReference>
<evidence type="ECO:0000256" key="6">
    <source>
        <dbReference type="ARBA" id="ARBA00022692"/>
    </source>
</evidence>
<reference evidence="18 19" key="1">
    <citation type="journal article" date="2010" name="Stand. Genomic Sci.">
        <title>Complete genome sequence of Arcobacter nitrofigilis type strain (CI).</title>
        <authorList>
            <person name="Pati A."/>
            <person name="Gronow S."/>
            <person name="Lapidus A."/>
            <person name="Copeland A."/>
            <person name="Glavina Del Rio T."/>
            <person name="Nolan M."/>
            <person name="Lucas S."/>
            <person name="Tice H."/>
            <person name="Cheng J.F."/>
            <person name="Han C."/>
            <person name="Chertkov O."/>
            <person name="Bruce D."/>
            <person name="Tapia R."/>
            <person name="Goodwin L."/>
            <person name="Pitluck S."/>
            <person name="Liolios K."/>
            <person name="Ivanova N."/>
            <person name="Mavromatis K."/>
            <person name="Chen A."/>
            <person name="Palaniappan K."/>
            <person name="Land M."/>
            <person name="Hauser L."/>
            <person name="Chang Y.J."/>
            <person name="Jeffries C.D."/>
            <person name="Detter J.C."/>
            <person name="Rohde M."/>
            <person name="Goker M."/>
            <person name="Bristow J."/>
            <person name="Eisen J.A."/>
            <person name="Markowitz V."/>
            <person name="Hugenholtz P."/>
            <person name="Klenk H.P."/>
            <person name="Kyrpides N.C."/>
        </authorList>
    </citation>
    <scope>NUCLEOTIDE SEQUENCE [LARGE SCALE GENOMIC DNA]</scope>
    <source>
        <strain evidence="19">ATCC 33309 / DSM 7299 / CCUG 15893 / LMG 7604 / NCTC 12251 / CI</strain>
    </source>
</reference>
<dbReference type="OrthoDB" id="9763670at2"/>
<feature type="domain" description="TonB-dependent receptor-like beta-barrel" evidence="16">
    <location>
        <begin position="266"/>
        <end position="659"/>
    </location>
</feature>
<evidence type="ECO:0000256" key="9">
    <source>
        <dbReference type="ARBA" id="ARBA00023065"/>
    </source>
</evidence>
<keyword evidence="10 15" id="KW-0798">TonB box</keyword>
<evidence type="ECO:0000256" key="15">
    <source>
        <dbReference type="RuleBase" id="RU003357"/>
    </source>
</evidence>
<comment type="subcellular location">
    <subcellularLocation>
        <location evidence="1 14">Cell outer membrane</location>
        <topology evidence="1 14">Multi-pass membrane protein</topology>
    </subcellularLocation>
</comment>
<evidence type="ECO:0000256" key="13">
    <source>
        <dbReference type="ARBA" id="ARBA00023237"/>
    </source>
</evidence>
<sequence precursor="true">MENLGKFRKITYIALILSSYIFADENKNLNINDITVIASKTDETINNIPQTITLITKEELEDKEIKTVSDVIKEIPNLTSRYLYFEAVNFRGINTSVFTNNNPVVIYIDGIPQSSQFGYNVSFANVERVEVLRGPQGTLYGKDSIGGVINIVTKTPTNEYEGEIGFEYGSNNYLQNKFNLSGPIVKDKLFFGINSILSKSDGDITNHNTSLNKNANRNKTQNFNGNLLYKPTDDLDIKFNISKDKNYRYWINGGVVSSIDDIHKYKRKDFKDTNYDVDTYTKIDSTSQALNLSYNINNLNLNSLTTHKKLEMDGNYDTDWGNSNTYKGLERFQDATTKTFTQEFRLSNKEDANRWLVGLYFEDEDFLSDRYGVQRPPNTEINAVSKTTSKTYATFGQITFPIIDKLDLTVGGRYQKIKKNIDLNLYMAPIGSKALPINKLNDENTWNTFLPKIALSYKINDDITSYINISKGYMPGGYNYSAQTSDRESNLFDAQTSINYELGLRGSFLDNKLNVSSSIFYMDIDDIHIYNFNPTTGGLNVSNGGKAHSQGIELEVKYDINNNWRIESSAGIIQAKYDEYANNNNNVNKKIENTPSHTINLGLSYYSPQGYYGRVDLQNQGSMYFNTANTIKESSYTTANLKVGYSFNNWNIYTYAKNLTDKSYISTVQSDTGGYLVTYGEGRFIGIGLKYSF</sequence>
<feature type="domain" description="TonB-dependent receptor plug" evidence="17">
    <location>
        <begin position="46"/>
        <end position="148"/>
    </location>
</feature>
<evidence type="ECO:0000256" key="10">
    <source>
        <dbReference type="ARBA" id="ARBA00023077"/>
    </source>
</evidence>
<keyword evidence="19" id="KW-1185">Reference proteome</keyword>
<evidence type="ECO:0000313" key="19">
    <source>
        <dbReference type="Proteomes" id="UP000000939"/>
    </source>
</evidence>
<dbReference type="InterPro" id="IPR000531">
    <property type="entry name" value="Beta-barrel_TonB"/>
</dbReference>